<evidence type="ECO:0000259" key="1">
    <source>
        <dbReference type="Pfam" id="PF00535"/>
    </source>
</evidence>
<dbReference type="InterPro" id="IPR050834">
    <property type="entry name" value="Glycosyltransf_2"/>
</dbReference>
<evidence type="ECO:0000313" key="3">
    <source>
        <dbReference type="Proteomes" id="UP000031532"/>
    </source>
</evidence>
<evidence type="ECO:0000313" key="2">
    <source>
        <dbReference type="EMBL" id="NHC34867.1"/>
    </source>
</evidence>
<gene>
    <name evidence="2" type="ORF">QH73_0009370</name>
</gene>
<dbReference type="InterPro" id="IPR001173">
    <property type="entry name" value="Glyco_trans_2-like"/>
</dbReference>
<dbReference type="PANTHER" id="PTHR43685:SF2">
    <property type="entry name" value="GLYCOSYLTRANSFERASE 2-LIKE DOMAIN-CONTAINING PROTEIN"/>
    <property type="match status" value="1"/>
</dbReference>
<dbReference type="CDD" id="cd00761">
    <property type="entry name" value="Glyco_tranf_GTA_type"/>
    <property type="match status" value="1"/>
</dbReference>
<organism evidence="2 3">
    <name type="scientific">Scytonema millei VB511283</name>
    <dbReference type="NCBI Taxonomy" id="1245923"/>
    <lineage>
        <taxon>Bacteria</taxon>
        <taxon>Bacillati</taxon>
        <taxon>Cyanobacteriota</taxon>
        <taxon>Cyanophyceae</taxon>
        <taxon>Nostocales</taxon>
        <taxon>Scytonemataceae</taxon>
        <taxon>Scytonema</taxon>
    </lineage>
</organism>
<dbReference type="Proteomes" id="UP000031532">
    <property type="component" value="Unassembled WGS sequence"/>
</dbReference>
<keyword evidence="3" id="KW-1185">Reference proteome</keyword>
<accession>A0A9X5E479</accession>
<feature type="domain" description="Glycosyltransferase 2-like" evidence="1">
    <location>
        <begin position="5"/>
        <end position="118"/>
    </location>
</feature>
<dbReference type="OrthoDB" id="8936324at2"/>
<dbReference type="SUPFAM" id="SSF53448">
    <property type="entry name" value="Nucleotide-diphospho-sugar transferases"/>
    <property type="match status" value="1"/>
</dbReference>
<protein>
    <submittedName>
        <fullName evidence="2">Glycosyltransferase family 2 protein</fullName>
    </submittedName>
</protein>
<proteinExistence type="predicted"/>
<dbReference type="InterPro" id="IPR029044">
    <property type="entry name" value="Nucleotide-diphossugar_trans"/>
</dbReference>
<sequence>MTKVTVALTTYNRSQLLKLSLASVLAQDYPDFGVMVLDNASTDDTEAVVRSLAEGDDRVTYIRNETNIGGLGNWNLAIELNTSPYLTILSDDDLMLPGLIGASARVLDEHPQVGFSFAMVRLIDADGNSLDLQHTGNISGGLVKGLDFLEQTISWQGCPVYTSSLFFRASALAVVGQFDSPHSKHTFDLTTIYRLAAKFDIFFLARELAQVRLHPGQITETDWRFDRNGPIGVIAEIIDAVAYLLQSDRARDENYRQWLAERFLALHARQSEYTQMALPHMQQTWEERLQLATQEIARLIPPEEAYMLVDDGQWQGEAIASTPAIPFLEKDGQYWGAPPDDATAIQELERWQSKGVQFIVFGWSAFWWFDYYSGLERYLRSHCHCVLKNTRLVVYSLQP</sequence>
<dbReference type="Gene3D" id="3.90.550.10">
    <property type="entry name" value="Spore Coat Polysaccharide Biosynthesis Protein SpsA, Chain A"/>
    <property type="match status" value="1"/>
</dbReference>
<dbReference type="AlphaFoldDB" id="A0A9X5E479"/>
<dbReference type="Pfam" id="PF00535">
    <property type="entry name" value="Glycos_transf_2"/>
    <property type="match status" value="1"/>
</dbReference>
<dbReference type="PANTHER" id="PTHR43685">
    <property type="entry name" value="GLYCOSYLTRANSFERASE"/>
    <property type="match status" value="1"/>
</dbReference>
<reference evidence="2 3" key="1">
    <citation type="journal article" date="2015" name="Genome Announc.">
        <title>Draft Genome Sequence of the Terrestrial Cyanobacterium Scytonema millei VB511283, Isolated from Eastern India.</title>
        <authorList>
            <person name="Sen D."/>
            <person name="Chandrababunaidu M.M."/>
            <person name="Singh D."/>
            <person name="Sanghi N."/>
            <person name="Ghorai A."/>
            <person name="Mishra G.P."/>
            <person name="Madduluri M."/>
            <person name="Adhikary S.P."/>
            <person name="Tripathy S."/>
        </authorList>
    </citation>
    <scope>NUCLEOTIDE SEQUENCE [LARGE SCALE GENOMIC DNA]</scope>
    <source>
        <strain evidence="2 3">VB511283</strain>
    </source>
</reference>
<dbReference type="EMBL" id="JTJC03000002">
    <property type="protein sequence ID" value="NHC34867.1"/>
    <property type="molecule type" value="Genomic_DNA"/>
</dbReference>
<dbReference type="RefSeq" id="WP_039716640.1">
    <property type="nucleotide sequence ID" value="NZ_JTJC03000002.1"/>
</dbReference>
<name>A0A9X5E479_9CYAN</name>
<comment type="caution">
    <text evidence="2">The sequence shown here is derived from an EMBL/GenBank/DDBJ whole genome shotgun (WGS) entry which is preliminary data.</text>
</comment>